<dbReference type="InterPro" id="IPR013783">
    <property type="entry name" value="Ig-like_fold"/>
</dbReference>
<gene>
    <name evidence="2" type="ORF">HA331_05515</name>
</gene>
<dbReference type="GO" id="GO:0030246">
    <property type="term" value="F:carbohydrate binding"/>
    <property type="evidence" value="ECO:0007669"/>
    <property type="project" value="InterPro"/>
</dbReference>
<dbReference type="CDD" id="cd00146">
    <property type="entry name" value="PKD"/>
    <property type="match status" value="2"/>
</dbReference>
<dbReference type="InterPro" id="IPR013784">
    <property type="entry name" value="Carb-bd-like_fold"/>
</dbReference>
<sequence length="4436" mass="497025">MINIKGLILTLILFISLIPPWALGEGSKDTKVFADYYLAGDSVVINATLYDAGSCNLTFSVFSPIEAPNVSEISFTWMNLSEYIESATEATYGEYLRDGNVIMREDDGYFIYELPFSLNYFGREIKKIAVNTNGLIELLEEYEEPRIEDYYGIHEEGEFYESDVIFGLDEDLVTYDGYLLLVNLQDKIVIEWLASTYEDYESEIVDNINFQVIINSNGTITWSYKSLEYSYHDYDLFSGYYSKVSGDVKGFTKGEGKSFAIQVPLGTPKLYTYQVRESGSYLLTLPLSNYHVEVFANCMDDPDLSNNLAEVGVWPGDYWVENASINNLIPGEFASINFKVRTTSKIPSAKVKLLRNGVEEKIEYLSFYNGIAEGEISWLVQGGNYTLALLVEGKGDINSSNNIYLLGNYNFPLPNFEVGNYSIDLPTCVDSTGEVRVNVTSTANWSIPVRLTLVYEEGNRSYTRYISTKGEEESEVIFTPMIKAGTLEKVVIEIDPWNEVEESNESDNKVEVPYHIIIEKPDFTVKSLNIPGNVSIGNLYEVNVTLDNLGGCYGRNVLVKLYENGTSKDWRRVRINNETNVTLTWKPGNAGLVNLTVVVDPYSYVDEINEGNNRLSRLIFVNAPDFKISKVELLSFDGIAGSKAKFNVTVKNEGEDYSGYFSIAVYGGLRSSIAYLRGIKSGEEKWTIISLPINGGNSTLIFVVDPHNVISETNEGNNVIFYNMGYIPKPNFVVKEISLPNNTVGYIPLNITIGNVGAPYNATSYQVPVKIKTEYGWKVSYLRGIIRDNYTISIDSLAMLPPGSTINVTVNYNMKVNETSYSDNSLIINYTTGYPDLELGIIPPSGELSAGKDVKITFLVKNVGNATLRIDRSSWYSPYLGLYVTLEDENGKTHTLGRYELAPATLSPGANISQVVWITLNGGTNKIMGRIVDEYENIYENNNDTLILTLEKPDFAILNYSIPDEILNGTAYLYKAYPIVLNISNLGGNFSDGIRVDLFDNGIIKTSTSVYGLESGASRDVTLRYLPSSGKHNLSIVLDPYNRWIEENEENNNLTFSLSFGKPDLKVEGITWAPYNFTSGENVLFTIYVKNLGQPFLKSFTVRAEIWNGTRKIYSTNAYPRNWSFGKGETKEFNWRWYNAKPGNLTVKIVVDYYNSIPEGNESNNEFSAFLGNVGTPDFKLENLSVEDLAYGKFVRINATVKNLGDSIYRPITVLFNVSGERYYRTVYGIKENESKSVTLPWYVDRVGEVRVKVEVDPGNRIVEGNESNNIIERTYYVESPELMLSGYEWLEEEVRRGYLAYKVNVTNTGGDVYRGFYVQMFVDGEPKSSVWINKLLHGETAERTLRWRFSSGGRKEVRIVVDPQDYIPESNEDNNAIVENVTIVLPDIEVLSLNIPSMHANSYFKVNATIKNSGGQDVKRIFYVSLYQDGKLLGSAPVYSLASGEVKEVTLTIRPYPGNSTFKVVVDPTNAVVELNEDNNEISVRSYVKAPDIVVVSADLGNFTYPGEMVNAKVRIRNSGDYKSGVYLLIRNKRRKLGSAYVDSITPGEEIEVNVPWLVDSGDYNVSVIADPYNSVREWDEENNKLDIEVSVPSPDLTVENITHSGKEVAGEEIIIKVTVKNIGESSKLPFYIVLYANSSFVGINRVTKIDKGESITLEFKWRASYGEYALRAIVDPYDEVYEENESNNEGMVKVFIEDEEPPVLKLTYPENGTFTNKPYIGAYLRDEGSGVKFGEIEVYREGTSVPGSTKFSGGWLIFQNSTPLLDGKYTVTVKAVDRAGNEITYSWNFTLDREPPRIVCNLTDGTLYNGTVVPGVQVIDDNLDWYKVKVNGREFSGPIKLDGTYTLNVTAKDKAGNLAEKIIRFTVNGVPSPPSGVTLMLNGSYVELSWLPSPDSDVAGYFIYKDGKRLNEVPIEKPNFRDIYSGTLNYSISAIDFSGFESEKTEVFPVKLEVDEENLTAGYPGAVKVKVENLDGEANGTLSIILIDEFGNEIEKLSRKVEVPRGRSSHEFVFMVPRGLTLIRGELKVGNSTARIIHRAKVREGENPEIRVGKLLAGFPGLVEVEIRNCGIVELNTSETLMKLDNSSGELIEAPLTIPPGKKTVLRYKIVPPKKGSYNLTFRIADVEVRKIVNVSESVLNPITISTENFIKGGKAKIYVSFRNIGSAPIFVKSIELNGMSKRLSIELPPNLSVEESFEYLISEENVEINATVNTDVGKFRKSLTLTAEQPEYNADVSVSSVYEVGKEILITGVAYNESGMLSNVPVKVSIARGGFVREYIVTTNENGYFNLTFRPFKGESGHFIVSATHPKIELLERDAEFDVVGIEVIPSLYLLTVPVEFNGTVRVRLINYWRASDVSVSVKAPPEYEVSIPKVLHLKPGSNIINIGLSSKNAVNGSIMITFKARQLGLNITRSLTLKLKVLPPAPAIVTSPNFLDVGVLTNETASAEVVVRNLGFTALRNVSIRSSIPWVKVVSNFTEVDPKDNESISLYIEPPRNVTGTFKGEITISSSNYNPIKVPMRIRVTPNATGGVKVTVMDPNATRLENVKLTLYNGYFHFEGYTNKNGTLEVENVPIGEYKLFASLEGYYGYSTSITIEVGVEKNVSIILTPSILEVEWEVVPVTIQDVYIIKHEMWYSTHVPAPEIRMEGGDLEVYVDYEKLAEEGMLEFRGQVIVRNTHQYISVYNVTFESGGSHYIDVEFGINRIDELKPGEAVIVPYVVRIYYSRSPPINPCLHETKVFKLKAGVVCVEEAGKITLKAQRIHQIVVKPTCKGCWESVFPVAGKLAFMAIAQKVGQALGNIDDTGVLSTLAGEALNNLESLFDAYNAYKANPTKENMENYVKTFNSVKANLASLFMFDPVAYQEINSLQLTLIKTPKGDIAGFAVSRTATPVYALGMGVGKIENGQLKVDYKKAVNIANGIVLNVMSKMGGALGGIASGVGLLQLLDKAAEDLPPYIAQLFLNCAICLMRNDCTLPEGEEIRPIQIIASGSLGGYPSMIPSGLAGGGDGGTAVGRFTCGGLPTVKKSSTSMSCSTCSSEDVVKERVCRLFRESETHDEEEPSNTLHMCVDLVLTIEQRLTFERQAFRASLKFTNTNRNYSLENVSVRVIFFDEEGNRVDDKFFVRLDEKAGLSGSSLEPEKTAEMKWLIIPKVGAAEKFRARYYVMANITARVGSTKLVYETWPAMIEVEPVPQLVLDYVLPSYVFGDDPYTPEKELPIPFIFGVRVKNVGYGTARKLRIASAQPKIERSNYPGVYIDFKIIGTLVNGKKVPNSLTIDFGDLNPGESSTAAWLMIAEVSGKFLQYNATFKHSDELGGNETSLIKEVRTHFLIRAFNNTENDDGMLDFLVDDDGDGKPEKIIDSRGFDYNVLLLNFTEVEEGSMRKIIPEMKTPFWVYFTVPFKGSVVRSDGKNPMDQWMENGTLHVLDLGTPEFYILKSNQPPIPRIYVKEPVIANETVVLDGSLSYDPDGSIIAYTWKIGNESFVGDKVSYVFREPGTYNVTLTVRDDKGTESSKTMEIKVYLGPKFNESLKVEPQWGIVPFNLSITFNVTNVGDVSGEYSYIIKLGNSTIAEGSEIIESGRWKVINSTVEIRKEGNYTVTANNLSKTVTAYRKVYGNLTENYIKEKDFGHYKSFYWNEFKRDFEGWVEEALSTIELPKVNFKVLNYFPGNWSLLNYSEMLNITKGWGWINATYARRVRVEGLEEFKYLIVNVTQLVVLLGNATHELDESPPTLNVTPSSGIYSEIPKIQVRTCDETGITLVWGAVGNYTKEFTEVESNGTCSTWEGIVPLNIGNNTVAIYAEDEFGNRGNVSLWIYLNPEAPVIYIESPEEKVYNSREVMINYTVVNHDLVGVVAYLNGELISSNASYSGFIKLDYGWHNFTIYAWDVSYNVSKSVIFRVNEPPSVDFSWEVDNLTVKFEANASDEDGISKYLWDFGDNESSLLVNPTHTYRKGGRYNVTLTVWDSYNLSSSISKEVVVFGSSTLTMVKEYSYTKDFGFYNTTSWKDFLKDFEVWVNLTLRNVTLPLEYFEEIIEVNVENWSLISVEKNLKNDIGEMSAEYERNATIVGIMNYTRVTLKLTQEVILSGRARKVEDKIPPLVEILFPRNMTYNETIREIKVRATDESGIANVTATINGESLSLEKVNETWIGRVELDDGKYELNVFASDKWGNVGCSTVNFTINRSVKVRIINGTEIVTIPGDIKTRVYFEGDIIVEIVKESLRFKIPSGGTLVIDERGRKDPWLLARINSTIENISKTSRIFEENGKKVHEIRYRISISRGYAILVVPLEGMKVSSIRIIKNGTVTRDEKHGNYYKLSKGYLFIFLSEDPIVEVTLSKIEKKDIFRVLYYAGIIWERNYLRLKEEFIMKMSNETSQEAIRLHEEAEKYYLKGREYYPRIPSPSAIYWYAVYMRKAYLTERKALELLSIS</sequence>
<organism evidence="2 3">
    <name type="scientific">Pyrococcus horikoshii</name>
    <dbReference type="NCBI Taxonomy" id="53953"/>
    <lineage>
        <taxon>Archaea</taxon>
        <taxon>Methanobacteriati</taxon>
        <taxon>Methanobacteriota</taxon>
        <taxon>Thermococci</taxon>
        <taxon>Thermococcales</taxon>
        <taxon>Thermococcaceae</taxon>
        <taxon>Pyrococcus</taxon>
    </lineage>
</organism>
<dbReference type="Pfam" id="PF07705">
    <property type="entry name" value="CARDB"/>
    <property type="match status" value="9"/>
</dbReference>
<dbReference type="SMART" id="SM00089">
    <property type="entry name" value="PKD"/>
    <property type="match status" value="2"/>
</dbReference>
<dbReference type="EMBL" id="DUJN01000005">
    <property type="protein sequence ID" value="HII61195.1"/>
    <property type="molecule type" value="Genomic_DNA"/>
</dbReference>
<feature type="domain" description="PKD" evidence="1">
    <location>
        <begin position="3447"/>
        <end position="3527"/>
    </location>
</feature>
<dbReference type="InterPro" id="IPR011635">
    <property type="entry name" value="CARDB"/>
</dbReference>
<dbReference type="Proteomes" id="UP000617544">
    <property type="component" value="Unassembled WGS sequence"/>
</dbReference>
<evidence type="ECO:0000313" key="3">
    <source>
        <dbReference type="Proteomes" id="UP000617544"/>
    </source>
</evidence>
<dbReference type="Pfam" id="PF19077">
    <property type="entry name" value="Big_13"/>
    <property type="match status" value="1"/>
</dbReference>
<dbReference type="InterPro" id="IPR035986">
    <property type="entry name" value="PKD_dom_sf"/>
</dbReference>
<evidence type="ECO:0000259" key="1">
    <source>
        <dbReference type="PROSITE" id="PS50093"/>
    </source>
</evidence>
<dbReference type="RefSeq" id="WP_010885047.1">
    <property type="nucleotide sequence ID" value="NZ_DUJN01000005.1"/>
</dbReference>
<dbReference type="GeneID" id="1443282"/>
<feature type="domain" description="PKD" evidence="1">
    <location>
        <begin position="3921"/>
        <end position="3986"/>
    </location>
</feature>
<evidence type="ECO:0000313" key="2">
    <source>
        <dbReference type="EMBL" id="HII61195.1"/>
    </source>
</evidence>
<protein>
    <submittedName>
        <fullName evidence="2">PKD domain-containing protein</fullName>
    </submittedName>
</protein>
<dbReference type="Pfam" id="PF18911">
    <property type="entry name" value="PKD_4"/>
    <property type="match status" value="2"/>
</dbReference>
<dbReference type="Gene3D" id="2.60.40.1120">
    <property type="entry name" value="Carboxypeptidase-like, regulatory domain"/>
    <property type="match status" value="1"/>
</dbReference>
<dbReference type="OMA" id="CLHETKV"/>
<dbReference type="InterPro" id="IPR044016">
    <property type="entry name" value="Big_13"/>
</dbReference>
<name>A0A832T225_PYRHR</name>
<comment type="caution">
    <text evidence="2">The sequence shown here is derived from an EMBL/GenBank/DDBJ whole genome shotgun (WGS) entry which is preliminary data.</text>
</comment>
<dbReference type="InterPro" id="IPR000601">
    <property type="entry name" value="PKD_dom"/>
</dbReference>
<proteinExistence type="predicted"/>
<dbReference type="PROSITE" id="PS50093">
    <property type="entry name" value="PKD"/>
    <property type="match status" value="2"/>
</dbReference>
<dbReference type="InterPro" id="IPR022409">
    <property type="entry name" value="PKD/Chitinase_dom"/>
</dbReference>
<dbReference type="SUPFAM" id="SSF49452">
    <property type="entry name" value="Starch-binding domain-like"/>
    <property type="match status" value="1"/>
</dbReference>
<accession>A0A832T225</accession>
<reference evidence="2" key="1">
    <citation type="journal article" date="2020" name="bioRxiv">
        <title>A rank-normalized archaeal taxonomy based on genome phylogeny resolves widespread incomplete and uneven classifications.</title>
        <authorList>
            <person name="Rinke C."/>
            <person name="Chuvochina M."/>
            <person name="Mussig A.J."/>
            <person name="Chaumeil P.-A."/>
            <person name="Waite D.W."/>
            <person name="Whitman W.B."/>
            <person name="Parks D.H."/>
            <person name="Hugenholtz P."/>
        </authorList>
    </citation>
    <scope>NUCLEOTIDE SEQUENCE</scope>
    <source>
        <strain evidence="2">UBA8834</strain>
    </source>
</reference>
<dbReference type="SUPFAM" id="SSF49299">
    <property type="entry name" value="PKD domain"/>
    <property type="match status" value="2"/>
</dbReference>
<dbReference type="Gene3D" id="2.60.40.10">
    <property type="entry name" value="Immunoglobulins"/>
    <property type="match status" value="15"/>
</dbReference>